<keyword evidence="2" id="KW-0378">Hydrolase</keyword>
<evidence type="ECO:0000313" key="2">
    <source>
        <dbReference type="EMBL" id="PRY22243.1"/>
    </source>
</evidence>
<keyword evidence="2" id="KW-0540">Nuclease</keyword>
<name>A0A2T0RMA0_9RHOB</name>
<dbReference type="Pfam" id="PF13610">
    <property type="entry name" value="DDE_Tnp_IS240"/>
    <property type="match status" value="1"/>
</dbReference>
<dbReference type="OrthoDB" id="4315389at2"/>
<comment type="caution">
    <text evidence="2">The sequence shown here is derived from an EMBL/GenBank/DDBJ whole genome shotgun (WGS) entry which is preliminary data.</text>
</comment>
<dbReference type="EMBL" id="PVTD01000007">
    <property type="protein sequence ID" value="PRY22243.1"/>
    <property type="molecule type" value="Genomic_DNA"/>
</dbReference>
<dbReference type="InterPro" id="IPR032874">
    <property type="entry name" value="DDE_dom"/>
</dbReference>
<sequence length="89" mass="10591">MKINGERHYLWQAVEQEGEVLESFVTQTQDERAALRFIKQTMRRYGRPETIVTDLLRSCGTALKEFGVPVLQETDRWLSNRRRTRSYRS</sequence>
<dbReference type="Proteomes" id="UP000239480">
    <property type="component" value="Unassembled WGS sequence"/>
</dbReference>
<evidence type="ECO:0000313" key="3">
    <source>
        <dbReference type="Proteomes" id="UP000239480"/>
    </source>
</evidence>
<reference evidence="2 3" key="1">
    <citation type="submission" date="2018-03" db="EMBL/GenBank/DDBJ databases">
        <title>Genomic Encyclopedia of Archaeal and Bacterial Type Strains, Phase II (KMG-II): from individual species to whole genera.</title>
        <authorList>
            <person name="Goeker M."/>
        </authorList>
    </citation>
    <scope>NUCLEOTIDE SEQUENCE [LARGE SCALE GENOMIC DNA]</scope>
    <source>
        <strain evidence="2 3">DSM 29328</strain>
    </source>
</reference>
<protein>
    <submittedName>
        <fullName evidence="2">DDE superfamily endonuclease</fullName>
    </submittedName>
</protein>
<keyword evidence="3" id="KW-1185">Reference proteome</keyword>
<organism evidence="2 3">
    <name type="scientific">Aliiruegeria haliotis</name>
    <dbReference type="NCBI Taxonomy" id="1280846"/>
    <lineage>
        <taxon>Bacteria</taxon>
        <taxon>Pseudomonadati</taxon>
        <taxon>Pseudomonadota</taxon>
        <taxon>Alphaproteobacteria</taxon>
        <taxon>Rhodobacterales</taxon>
        <taxon>Roseobacteraceae</taxon>
        <taxon>Aliiruegeria</taxon>
    </lineage>
</organism>
<dbReference type="InterPro" id="IPR052183">
    <property type="entry name" value="IS_Transposase"/>
</dbReference>
<dbReference type="PANTHER" id="PTHR35528">
    <property type="entry name" value="BLL1675 PROTEIN"/>
    <property type="match status" value="1"/>
</dbReference>
<dbReference type="PANTHER" id="PTHR35528:SF3">
    <property type="entry name" value="BLL1675 PROTEIN"/>
    <property type="match status" value="1"/>
</dbReference>
<dbReference type="GO" id="GO:0004519">
    <property type="term" value="F:endonuclease activity"/>
    <property type="evidence" value="ECO:0007669"/>
    <property type="project" value="UniProtKB-KW"/>
</dbReference>
<proteinExistence type="predicted"/>
<gene>
    <name evidence="2" type="ORF">CLV78_107167</name>
</gene>
<evidence type="ECO:0000259" key="1">
    <source>
        <dbReference type="Pfam" id="PF13610"/>
    </source>
</evidence>
<keyword evidence="2" id="KW-0255">Endonuclease</keyword>
<accession>A0A2T0RMA0</accession>
<feature type="domain" description="DDE" evidence="1">
    <location>
        <begin position="1"/>
        <end position="76"/>
    </location>
</feature>
<dbReference type="AlphaFoldDB" id="A0A2T0RMA0"/>